<dbReference type="EMBL" id="CP138591">
    <property type="protein sequence ID" value="WPH04201.1"/>
    <property type="molecule type" value="Genomic_DNA"/>
</dbReference>
<organism evidence="1 2">
    <name type="scientific">Acrodontium crateriforme</name>
    <dbReference type="NCBI Taxonomy" id="150365"/>
    <lineage>
        <taxon>Eukaryota</taxon>
        <taxon>Fungi</taxon>
        <taxon>Dikarya</taxon>
        <taxon>Ascomycota</taxon>
        <taxon>Pezizomycotina</taxon>
        <taxon>Dothideomycetes</taxon>
        <taxon>Dothideomycetidae</taxon>
        <taxon>Mycosphaerellales</taxon>
        <taxon>Teratosphaeriaceae</taxon>
        <taxon>Acrodontium</taxon>
    </lineage>
</organism>
<evidence type="ECO:0000313" key="1">
    <source>
        <dbReference type="EMBL" id="WPH04201.1"/>
    </source>
</evidence>
<sequence length="215" mass="23636">MPTTEICIVPLVPNADVGDPQAEGAKTFKAFTDTLGQQSGVQGIKFGMEHENADTLQVFIDWDNIDKHKDFMASETYQPFRQNFSSIMAGPPTIFHADMQGSPSKAYGAPVTEVATFWFDGAPPADYIDGATKFGKLIEESKFAGYHGLAVGVTHEELEREGVKGQAAVAIIGWDSVEKHMEFRNTDAFKENIHLLRSSMKKVEMHHVAVMSVAL</sequence>
<reference evidence="1 2" key="1">
    <citation type="submission" date="2023-11" db="EMBL/GenBank/DDBJ databases">
        <title>An acidophilic fungus is an integral part of prey digestion in a carnivorous sundew plant.</title>
        <authorList>
            <person name="Tsai I.J."/>
        </authorList>
    </citation>
    <scope>NUCLEOTIDE SEQUENCE [LARGE SCALE GENOMIC DNA]</scope>
    <source>
        <strain evidence="1">169a</strain>
    </source>
</reference>
<dbReference type="Proteomes" id="UP001303373">
    <property type="component" value="Chromosome 12"/>
</dbReference>
<proteinExistence type="predicted"/>
<dbReference type="AlphaFoldDB" id="A0AAQ3RBZ5"/>
<gene>
    <name evidence="1" type="ORF">R9X50_00708900</name>
</gene>
<dbReference type="Gene3D" id="3.30.70.100">
    <property type="match status" value="2"/>
</dbReference>
<evidence type="ECO:0000313" key="2">
    <source>
        <dbReference type="Proteomes" id="UP001303373"/>
    </source>
</evidence>
<keyword evidence="2" id="KW-1185">Reference proteome</keyword>
<evidence type="ECO:0008006" key="3">
    <source>
        <dbReference type="Google" id="ProtNLM"/>
    </source>
</evidence>
<dbReference type="SUPFAM" id="SSF54909">
    <property type="entry name" value="Dimeric alpha+beta barrel"/>
    <property type="match status" value="1"/>
</dbReference>
<name>A0AAQ3RBZ5_9PEZI</name>
<dbReference type="InterPro" id="IPR011008">
    <property type="entry name" value="Dimeric_a/b-barrel"/>
</dbReference>
<accession>A0AAQ3RBZ5</accession>
<protein>
    <recommendedName>
        <fullName evidence="3">ABM domain-containing protein</fullName>
    </recommendedName>
</protein>